<evidence type="ECO:0000256" key="3">
    <source>
        <dbReference type="ARBA" id="ARBA00022989"/>
    </source>
</evidence>
<gene>
    <name evidence="5 6" type="primary">tatC</name>
    <name evidence="6" type="ORF">FVE67_08815</name>
</gene>
<evidence type="ECO:0000256" key="2">
    <source>
        <dbReference type="ARBA" id="ARBA00022692"/>
    </source>
</evidence>
<evidence type="ECO:0000256" key="5">
    <source>
        <dbReference type="HAMAP-Rule" id="MF_00902"/>
    </source>
</evidence>
<reference evidence="6 7" key="1">
    <citation type="submission" date="2019-08" db="EMBL/GenBank/DDBJ databases">
        <title>Complete genome sequence of Thermosulfurimonas marina SU872T, an anaerobic thermophilic chemolithoautotrophic bacterium isolated from a shallow marine hydrothermal vent.</title>
        <authorList>
            <person name="Allioux M."/>
            <person name="Jebbar M."/>
            <person name="Slobodkina G."/>
            <person name="Slobodkin A."/>
            <person name="Moalic Y."/>
            <person name="Frolova A."/>
            <person name="Shao Z."/>
            <person name="Alain K."/>
        </authorList>
    </citation>
    <scope>NUCLEOTIDE SEQUENCE [LARGE SCALE GENOMIC DNA]</scope>
    <source>
        <strain evidence="6 7">SU872</strain>
    </source>
</reference>
<keyword evidence="5" id="KW-0811">Translocation</keyword>
<protein>
    <recommendedName>
        <fullName evidence="5">Sec-independent protein translocase protein TatC</fullName>
    </recommendedName>
</protein>
<evidence type="ECO:0000256" key="1">
    <source>
        <dbReference type="ARBA" id="ARBA00004141"/>
    </source>
</evidence>
<evidence type="ECO:0000313" key="6">
    <source>
        <dbReference type="EMBL" id="QJA06883.1"/>
    </source>
</evidence>
<organism evidence="6 7">
    <name type="scientific">Thermosulfurimonas marina</name>
    <dbReference type="NCBI Taxonomy" id="2047767"/>
    <lineage>
        <taxon>Bacteria</taxon>
        <taxon>Pseudomonadati</taxon>
        <taxon>Thermodesulfobacteriota</taxon>
        <taxon>Thermodesulfobacteria</taxon>
        <taxon>Thermodesulfobacteriales</taxon>
        <taxon>Thermodesulfobacteriaceae</taxon>
        <taxon>Thermosulfurimonas</taxon>
    </lineage>
</organism>
<feature type="transmembrane region" description="Helical" evidence="5">
    <location>
        <begin position="21"/>
        <end position="41"/>
    </location>
</feature>
<name>A0A6H1WUK2_9BACT</name>
<dbReference type="EMBL" id="CP042909">
    <property type="protein sequence ID" value="QJA06883.1"/>
    <property type="molecule type" value="Genomic_DNA"/>
</dbReference>
<evidence type="ECO:0000313" key="7">
    <source>
        <dbReference type="Proteomes" id="UP000501253"/>
    </source>
</evidence>
<dbReference type="GO" id="GO:0009977">
    <property type="term" value="F:proton motive force dependent protein transmembrane transporter activity"/>
    <property type="evidence" value="ECO:0007669"/>
    <property type="project" value="TreeGrafter"/>
</dbReference>
<proteinExistence type="inferred from homology"/>
<keyword evidence="5" id="KW-0813">Transport</keyword>
<dbReference type="KEGG" id="tmai:FVE67_08815"/>
<sequence length="240" mass="27724">MLPRRDLPRLPLEVHLAELRRRLLVSLAFLFGLWVLLFSFFPRLTPVFLWPYRRALGDFSARMVFTTLPEAIMAALKATFFLALALMLPLLLYQGWAYISPGLFPEERRLGRRLLVISFFLMLAGGLAGYFVFLPALLHFFLSFGYAHFEANLRLQNYLSFMAKTLLVSVLLSEIPLLVALLTRVKIISRRVLSRRRWHLLGGLYLVALFLTPGDFLSQILLLLTLYLFLELGFLLARFL</sequence>
<comment type="caution">
    <text evidence="5">Lacks conserved residue(s) required for the propagation of feature annotation.</text>
</comment>
<comment type="similarity">
    <text evidence="5">Belongs to the TatC family.</text>
</comment>
<dbReference type="PANTHER" id="PTHR30371">
    <property type="entry name" value="SEC-INDEPENDENT PROTEIN TRANSLOCASE PROTEIN TATC"/>
    <property type="match status" value="1"/>
</dbReference>
<dbReference type="InterPro" id="IPR002033">
    <property type="entry name" value="TatC"/>
</dbReference>
<feature type="transmembrane region" description="Helical" evidence="5">
    <location>
        <begin position="197"/>
        <end position="214"/>
    </location>
</feature>
<evidence type="ECO:0000256" key="4">
    <source>
        <dbReference type="ARBA" id="ARBA00023136"/>
    </source>
</evidence>
<feature type="transmembrane region" description="Helical" evidence="5">
    <location>
        <begin position="114"/>
        <end position="141"/>
    </location>
</feature>
<comment type="function">
    <text evidence="5">Part of the twin-arginine translocation (Tat) system that transports large folded proteins containing a characteristic twin-arginine motif in their signal peptide across membranes.</text>
</comment>
<keyword evidence="5" id="KW-1003">Cell membrane</keyword>
<keyword evidence="4 5" id="KW-0472">Membrane</keyword>
<dbReference type="Pfam" id="PF00902">
    <property type="entry name" value="TatC"/>
    <property type="match status" value="1"/>
</dbReference>
<comment type="subcellular location">
    <subcellularLocation>
        <location evidence="5">Cell membrane</location>
        <topology evidence="5">Multi-pass membrane protein</topology>
    </subcellularLocation>
    <subcellularLocation>
        <location evidence="1">Membrane</location>
        <topology evidence="1">Multi-pass membrane protein</topology>
    </subcellularLocation>
</comment>
<feature type="transmembrane region" description="Helical" evidence="5">
    <location>
        <begin position="71"/>
        <end position="93"/>
    </location>
</feature>
<dbReference type="HAMAP" id="MF_00902">
    <property type="entry name" value="TatC"/>
    <property type="match status" value="1"/>
</dbReference>
<comment type="subunit">
    <text evidence="5">Forms a complex with TatA.</text>
</comment>
<keyword evidence="5" id="KW-0653">Protein transport</keyword>
<keyword evidence="7" id="KW-1185">Reference proteome</keyword>
<dbReference type="RefSeq" id="WP_168720233.1">
    <property type="nucleotide sequence ID" value="NZ_CP042909.1"/>
</dbReference>
<dbReference type="GO" id="GO:0043953">
    <property type="term" value="P:protein transport by the Tat complex"/>
    <property type="evidence" value="ECO:0007669"/>
    <property type="project" value="UniProtKB-UniRule"/>
</dbReference>
<dbReference type="GO" id="GO:0033281">
    <property type="term" value="C:TAT protein transport complex"/>
    <property type="evidence" value="ECO:0007669"/>
    <property type="project" value="UniProtKB-UniRule"/>
</dbReference>
<dbReference type="PANTHER" id="PTHR30371:SF0">
    <property type="entry name" value="SEC-INDEPENDENT PROTEIN TRANSLOCASE PROTEIN TATC, CHLOROPLASTIC-RELATED"/>
    <property type="match status" value="1"/>
</dbReference>
<dbReference type="GO" id="GO:0065002">
    <property type="term" value="P:intracellular protein transmembrane transport"/>
    <property type="evidence" value="ECO:0007669"/>
    <property type="project" value="TreeGrafter"/>
</dbReference>
<dbReference type="PRINTS" id="PR01840">
    <property type="entry name" value="TATCFAMILY"/>
</dbReference>
<keyword evidence="2 5" id="KW-0812">Transmembrane</keyword>
<dbReference type="AlphaFoldDB" id="A0A6H1WUK2"/>
<feature type="transmembrane region" description="Helical" evidence="5">
    <location>
        <begin position="161"/>
        <end position="185"/>
    </location>
</feature>
<dbReference type="Proteomes" id="UP000501253">
    <property type="component" value="Chromosome"/>
</dbReference>
<dbReference type="NCBIfam" id="TIGR00945">
    <property type="entry name" value="tatC"/>
    <property type="match status" value="1"/>
</dbReference>
<keyword evidence="3 5" id="KW-1133">Transmembrane helix</keyword>
<accession>A0A6H1WUK2</accession>